<protein>
    <recommendedName>
        <fullName evidence="4">Protein quiver</fullName>
    </recommendedName>
</protein>
<feature type="signal peptide" evidence="1">
    <location>
        <begin position="1"/>
        <end position="26"/>
    </location>
</feature>
<name>A0A1D1VS23_RAMVA</name>
<gene>
    <name evidence="2" type="primary">RvY_14161-1</name>
    <name evidence="2" type="synonym">RvY_14161.1</name>
    <name evidence="2" type="ORF">RvY_14161</name>
</gene>
<feature type="chain" id="PRO_5008898769" description="Protein quiver" evidence="1">
    <location>
        <begin position="27"/>
        <end position="126"/>
    </location>
</feature>
<evidence type="ECO:0008006" key="4">
    <source>
        <dbReference type="Google" id="ProtNLM"/>
    </source>
</evidence>
<evidence type="ECO:0000313" key="3">
    <source>
        <dbReference type="Proteomes" id="UP000186922"/>
    </source>
</evidence>
<dbReference type="EMBL" id="BDGG01000010">
    <property type="protein sequence ID" value="GAV03781.1"/>
    <property type="molecule type" value="Genomic_DNA"/>
</dbReference>
<dbReference type="Proteomes" id="UP000186922">
    <property type="component" value="Unassembled WGS sequence"/>
</dbReference>
<sequence>MKDLTSLSGAGMFVIVVSAVISQVCAAPAKVPCYTCGQANFPDCAAVATSDKVFDCAEEKVSACGAYLTRRNGKDVLLRSCGADPNAACTRYSDTDYYCACSGSLCNSWSLASMIDARAKSVIQAG</sequence>
<reference evidence="2 3" key="1">
    <citation type="journal article" date="2016" name="Nat. Commun.">
        <title>Extremotolerant tardigrade genome and improved radiotolerance of human cultured cells by tardigrade-unique protein.</title>
        <authorList>
            <person name="Hashimoto T."/>
            <person name="Horikawa D.D."/>
            <person name="Saito Y."/>
            <person name="Kuwahara H."/>
            <person name="Kozuka-Hata H."/>
            <person name="Shin-I T."/>
            <person name="Minakuchi Y."/>
            <person name="Ohishi K."/>
            <person name="Motoyama A."/>
            <person name="Aizu T."/>
            <person name="Enomoto A."/>
            <person name="Kondo K."/>
            <person name="Tanaka S."/>
            <person name="Hara Y."/>
            <person name="Koshikawa S."/>
            <person name="Sagara H."/>
            <person name="Miura T."/>
            <person name="Yokobori S."/>
            <person name="Miyagawa K."/>
            <person name="Suzuki Y."/>
            <person name="Kubo T."/>
            <person name="Oyama M."/>
            <person name="Kohara Y."/>
            <person name="Fujiyama A."/>
            <person name="Arakawa K."/>
            <person name="Katayama T."/>
            <person name="Toyoda A."/>
            <person name="Kunieda T."/>
        </authorList>
    </citation>
    <scope>NUCLEOTIDE SEQUENCE [LARGE SCALE GENOMIC DNA]</scope>
    <source>
        <strain evidence="2 3">YOKOZUNA-1</strain>
    </source>
</reference>
<organism evidence="2 3">
    <name type="scientific">Ramazzottius varieornatus</name>
    <name type="common">Water bear</name>
    <name type="synonym">Tardigrade</name>
    <dbReference type="NCBI Taxonomy" id="947166"/>
    <lineage>
        <taxon>Eukaryota</taxon>
        <taxon>Metazoa</taxon>
        <taxon>Ecdysozoa</taxon>
        <taxon>Tardigrada</taxon>
        <taxon>Eutardigrada</taxon>
        <taxon>Parachela</taxon>
        <taxon>Hypsibioidea</taxon>
        <taxon>Ramazzottiidae</taxon>
        <taxon>Ramazzottius</taxon>
    </lineage>
</organism>
<keyword evidence="3" id="KW-1185">Reference proteome</keyword>
<keyword evidence="1" id="KW-0732">Signal</keyword>
<proteinExistence type="predicted"/>
<evidence type="ECO:0000313" key="2">
    <source>
        <dbReference type="EMBL" id="GAV03781.1"/>
    </source>
</evidence>
<evidence type="ECO:0000256" key="1">
    <source>
        <dbReference type="SAM" id="SignalP"/>
    </source>
</evidence>
<accession>A0A1D1VS23</accession>
<comment type="caution">
    <text evidence="2">The sequence shown here is derived from an EMBL/GenBank/DDBJ whole genome shotgun (WGS) entry which is preliminary data.</text>
</comment>
<dbReference type="AlphaFoldDB" id="A0A1D1VS23"/>